<sequence>MSIVENSILNHELLILLKRNGVKFINIHSIGYDHINIKATKVLGIGISNNPYSVSSIADFISLHIPVSAKTYHAINKDNFYKGER</sequence>
<dbReference type="SUPFAM" id="SSF52283">
    <property type="entry name" value="Formate/glycerate dehydrogenase catalytic domain-like"/>
    <property type="match status" value="1"/>
</dbReference>
<organism evidence="2 3">
    <name type="scientific">Thomasclavelia ramosa</name>
    <dbReference type="NCBI Taxonomy" id="1547"/>
    <lineage>
        <taxon>Bacteria</taxon>
        <taxon>Bacillati</taxon>
        <taxon>Bacillota</taxon>
        <taxon>Erysipelotrichia</taxon>
        <taxon>Erysipelotrichales</taxon>
        <taxon>Coprobacillaceae</taxon>
        <taxon>Thomasclavelia</taxon>
    </lineage>
</organism>
<evidence type="ECO:0000313" key="2">
    <source>
        <dbReference type="EMBL" id="MDB7082998.1"/>
    </source>
</evidence>
<protein>
    <recommendedName>
        <fullName evidence="1">D-isomer specific 2-hydroxyacid dehydrogenase catalytic domain-containing protein</fullName>
    </recommendedName>
</protein>
<comment type="caution">
    <text evidence="2">The sequence shown here is derived from an EMBL/GenBank/DDBJ whole genome shotgun (WGS) entry which is preliminary data.</text>
</comment>
<gene>
    <name evidence="2" type="ORF">PM738_04220</name>
</gene>
<dbReference type="InterPro" id="IPR006139">
    <property type="entry name" value="D-isomer_2_OHA_DH_cat_dom"/>
</dbReference>
<dbReference type="Gene3D" id="3.40.50.720">
    <property type="entry name" value="NAD(P)-binding Rossmann-like Domain"/>
    <property type="match status" value="1"/>
</dbReference>
<dbReference type="EMBL" id="JAQLKE010000005">
    <property type="protein sequence ID" value="MDB7082998.1"/>
    <property type="molecule type" value="Genomic_DNA"/>
</dbReference>
<dbReference type="Pfam" id="PF00389">
    <property type="entry name" value="2-Hacid_dh"/>
    <property type="match status" value="1"/>
</dbReference>
<dbReference type="GO" id="GO:0051287">
    <property type="term" value="F:NAD binding"/>
    <property type="evidence" value="ECO:0007669"/>
    <property type="project" value="InterPro"/>
</dbReference>
<evidence type="ECO:0000259" key="1">
    <source>
        <dbReference type="Pfam" id="PF00389"/>
    </source>
</evidence>
<name>A0AB35IH33_9FIRM</name>
<dbReference type="GO" id="GO:0016616">
    <property type="term" value="F:oxidoreductase activity, acting on the CH-OH group of donors, NAD or NADP as acceptor"/>
    <property type="evidence" value="ECO:0007669"/>
    <property type="project" value="InterPro"/>
</dbReference>
<dbReference type="AlphaFoldDB" id="A0AB35IH33"/>
<accession>A0AB35IH33</accession>
<evidence type="ECO:0000313" key="3">
    <source>
        <dbReference type="Proteomes" id="UP001211987"/>
    </source>
</evidence>
<reference evidence="2" key="1">
    <citation type="submission" date="2023-01" db="EMBL/GenBank/DDBJ databases">
        <title>Human gut microbiome strain richness.</title>
        <authorList>
            <person name="Chen-Liaw A."/>
        </authorList>
    </citation>
    <scope>NUCLEOTIDE SEQUENCE</scope>
    <source>
        <strain evidence="2">1001217st2_G6_1001217B_191108</strain>
    </source>
</reference>
<dbReference type="Proteomes" id="UP001211987">
    <property type="component" value="Unassembled WGS sequence"/>
</dbReference>
<proteinExistence type="predicted"/>
<dbReference type="RefSeq" id="WP_220476839.1">
    <property type="nucleotide sequence ID" value="NZ_CAXMZD010000002.1"/>
</dbReference>
<feature type="domain" description="D-isomer specific 2-hydroxyacid dehydrogenase catalytic" evidence="1">
    <location>
        <begin position="6"/>
        <end position="60"/>
    </location>
</feature>